<dbReference type="GO" id="GO:0016616">
    <property type="term" value="F:oxidoreductase activity, acting on the CH-OH group of donors, NAD or NADP as acceptor"/>
    <property type="evidence" value="ECO:0007669"/>
    <property type="project" value="TreeGrafter"/>
</dbReference>
<dbReference type="PRINTS" id="PR00080">
    <property type="entry name" value="SDRFAMILY"/>
</dbReference>
<proteinExistence type="inferred from homology"/>
<dbReference type="InterPro" id="IPR020904">
    <property type="entry name" value="Sc_DH/Rdtase_CS"/>
</dbReference>
<dbReference type="OrthoDB" id="7442at2157"/>
<keyword evidence="4" id="KW-0614">Plasmid</keyword>
<organism evidence="4 5">
    <name type="scientific">Natronococcus occultus SP4</name>
    <dbReference type="NCBI Taxonomy" id="694430"/>
    <lineage>
        <taxon>Archaea</taxon>
        <taxon>Methanobacteriati</taxon>
        <taxon>Methanobacteriota</taxon>
        <taxon>Stenosarchaea group</taxon>
        <taxon>Halobacteria</taxon>
        <taxon>Halobacteriales</taxon>
        <taxon>Natrialbaceae</taxon>
        <taxon>Natronococcus</taxon>
    </lineage>
</organism>
<dbReference type="RefSeq" id="WP_015323358.1">
    <property type="nucleotide sequence ID" value="NC_019976.1"/>
</dbReference>
<dbReference type="KEGG" id="nou:Natoc_4232"/>
<sequence length="248" mass="26525">MTALEDETVIVTGASRGLGASMATRFAEEGANVVLTARSRSDLEDVSDGIDGETLVVPADVTDEDAVRAVVDATLEQYGELTGLVNNAAIGLLTLHDERSVLHDVATEDFRQILDVNVTGVFLFSKYAVPAMIESGGGNVLNVSSGLGRRGSATWGPYVASKWALEGMTRTQAEELAEYGINVNAVDPGGRVATKFWDHLPDDERSEILEPDVMDDAATRLLAQGPDGVTAESMPADEWEQQLDDRTQ</sequence>
<evidence type="ECO:0000313" key="4">
    <source>
        <dbReference type="EMBL" id="AGB39927.1"/>
    </source>
</evidence>
<evidence type="ECO:0000256" key="1">
    <source>
        <dbReference type="ARBA" id="ARBA00006484"/>
    </source>
</evidence>
<evidence type="ECO:0000256" key="2">
    <source>
        <dbReference type="RuleBase" id="RU000363"/>
    </source>
</evidence>
<name>L0K3S2_9EURY</name>
<evidence type="ECO:0000256" key="3">
    <source>
        <dbReference type="SAM" id="MobiDB-lite"/>
    </source>
</evidence>
<dbReference type="Gene3D" id="3.40.50.720">
    <property type="entry name" value="NAD(P)-binding Rossmann-like Domain"/>
    <property type="match status" value="1"/>
</dbReference>
<dbReference type="GO" id="GO:0006633">
    <property type="term" value="P:fatty acid biosynthetic process"/>
    <property type="evidence" value="ECO:0007669"/>
    <property type="project" value="TreeGrafter"/>
</dbReference>
<dbReference type="PANTHER" id="PTHR42760">
    <property type="entry name" value="SHORT-CHAIN DEHYDROGENASES/REDUCTASES FAMILY MEMBER"/>
    <property type="match status" value="1"/>
</dbReference>
<reference evidence="4 5" key="1">
    <citation type="submission" date="2012-11" db="EMBL/GenBank/DDBJ databases">
        <title>FINISHED of Natronococcus occultus SP4, DSM 3396.</title>
        <authorList>
            <consortium name="DOE Joint Genome Institute"/>
            <person name="Eisen J."/>
            <person name="Huntemann M."/>
            <person name="Wei C.-L."/>
            <person name="Han J."/>
            <person name="Detter J.C."/>
            <person name="Han C."/>
            <person name="Tapia R."/>
            <person name="Chen A."/>
            <person name="Kyrpides N."/>
            <person name="Mavromatis K."/>
            <person name="Markowitz V."/>
            <person name="Szeto E."/>
            <person name="Ivanova N."/>
            <person name="Mikhailova N."/>
            <person name="Ovchinnikova G."/>
            <person name="Pagani I."/>
            <person name="Pati A."/>
            <person name="Goodwin L."/>
            <person name="Nordberg H.P."/>
            <person name="Cantor M.N."/>
            <person name="Hua S.X."/>
            <person name="Woyke T."/>
            <person name="Eisen J."/>
            <person name="Klenk H.-P."/>
            <person name="Klenk H.-P."/>
        </authorList>
    </citation>
    <scope>NUCLEOTIDE SEQUENCE [LARGE SCALE GENOMIC DNA]</scope>
    <source>
        <strain evidence="4 5">SP4</strain>
        <plasmid evidence="5">Plasmid 2</plasmid>
    </source>
</reference>
<dbReference type="PRINTS" id="PR00081">
    <property type="entry name" value="GDHRDH"/>
</dbReference>
<dbReference type="GO" id="GO:0048038">
    <property type="term" value="F:quinone binding"/>
    <property type="evidence" value="ECO:0007669"/>
    <property type="project" value="TreeGrafter"/>
</dbReference>
<geneLocation type="plasmid" evidence="4">
    <name>2</name>
</geneLocation>
<evidence type="ECO:0000313" key="5">
    <source>
        <dbReference type="Proteomes" id="UP000010878"/>
    </source>
</evidence>
<dbReference type="CDD" id="cd05233">
    <property type="entry name" value="SDR_c"/>
    <property type="match status" value="1"/>
</dbReference>
<dbReference type="Proteomes" id="UP000010878">
    <property type="component" value="Plasmid 2"/>
</dbReference>
<gene>
    <name evidence="4" type="ORF">Natoc_4232</name>
</gene>
<dbReference type="GeneID" id="14405958"/>
<evidence type="ECO:0008006" key="6">
    <source>
        <dbReference type="Google" id="ProtNLM"/>
    </source>
</evidence>
<dbReference type="SUPFAM" id="SSF51735">
    <property type="entry name" value="NAD(P)-binding Rossmann-fold domains"/>
    <property type="match status" value="1"/>
</dbReference>
<dbReference type="EMBL" id="CP003931">
    <property type="protein sequence ID" value="AGB39927.1"/>
    <property type="molecule type" value="Genomic_DNA"/>
</dbReference>
<dbReference type="InterPro" id="IPR036291">
    <property type="entry name" value="NAD(P)-bd_dom_sf"/>
</dbReference>
<dbReference type="InterPro" id="IPR002347">
    <property type="entry name" value="SDR_fam"/>
</dbReference>
<comment type="similarity">
    <text evidence="1 2">Belongs to the short-chain dehydrogenases/reductases (SDR) family.</text>
</comment>
<keyword evidence="5" id="KW-1185">Reference proteome</keyword>
<dbReference type="PANTHER" id="PTHR42760:SF121">
    <property type="entry name" value="3-OXOACYL-(ACYL-CARRIER-PROTEIN) REDUCTASE"/>
    <property type="match status" value="1"/>
</dbReference>
<dbReference type="FunFam" id="3.40.50.720:FF:000084">
    <property type="entry name" value="Short-chain dehydrogenase reductase"/>
    <property type="match status" value="1"/>
</dbReference>
<accession>L0K3S2</accession>
<protein>
    <recommendedName>
        <fullName evidence="6">Short-chain alcohol dehydrogenase</fullName>
    </recommendedName>
</protein>
<feature type="region of interest" description="Disordered" evidence="3">
    <location>
        <begin position="223"/>
        <end position="248"/>
    </location>
</feature>
<dbReference type="AlphaFoldDB" id="L0K3S2"/>
<dbReference type="HOGENOM" id="CLU_010194_2_10_2"/>
<dbReference type="PROSITE" id="PS00061">
    <property type="entry name" value="ADH_SHORT"/>
    <property type="match status" value="1"/>
</dbReference>
<dbReference type="Pfam" id="PF00106">
    <property type="entry name" value="adh_short"/>
    <property type="match status" value="1"/>
</dbReference>